<reference evidence="2" key="1">
    <citation type="submission" date="2018-06" db="EMBL/GenBank/DDBJ databases">
        <authorList>
            <person name="Guldener U."/>
        </authorList>
    </citation>
    <scope>NUCLEOTIDE SEQUENCE [LARGE SCALE GENOMIC DNA]</scope>
    <source>
        <strain evidence="2">UTAD17</strain>
    </source>
</reference>
<dbReference type="AlphaFoldDB" id="A0A376B8C4"/>
<evidence type="ECO:0000313" key="2">
    <source>
        <dbReference type="Proteomes" id="UP000262825"/>
    </source>
</evidence>
<gene>
    <name evidence="1" type="ORF">SCODWIG_02714</name>
</gene>
<sequence>MKKQRLKKFTNKNTGSNFNAPIERCLKTQSDYYEQGVYLEEQAERWFLSDIKKTLKFIYQALIIYDQGLTIKADYIKDSYSIEYNRLRLLLKCHSDYICADGYINIINYVKDLDKDLLQVVFPGLKAIILGFENMYNKYSYQQGESMLSWDFYFNYLTCLSIYIDTNEDYQITGGDLIELMAKFVTLTQKLIITEIGFLENFSAQHAQFTDEDYGDESKYEKDNVDQLRYNVTTGDGIKTNNVSSGVVAANSNAEIMEMSDNITVESLIETLILAYNFIFAVYELTLNNSAENINLIQRNYIQDFLNKFYLQLNDICGNAILNDYRDKNIELTMAINSIMMLKEYNNFELIKRKFTDIIDNANATELALETLLYGIDFLQLILDICCSNNGGEHDYSIYTWDEQWTLSNLLNKYLVAAQKKLTIFRNSILQGTLKDSDNQLSPTVFKLCEVMINRATNEEFRILLQINKQEGKEKQAENGEKSASKTISILKKNRVILLTNAKNIASLPCGFREYINNKLERNYIFLQANDALESLENQGL</sequence>
<evidence type="ECO:0000313" key="1">
    <source>
        <dbReference type="EMBL" id="SSD60953.1"/>
    </source>
</evidence>
<name>A0A376B8C4_9ASCO</name>
<organism evidence="1 2">
    <name type="scientific">Saccharomycodes ludwigii</name>
    <dbReference type="NCBI Taxonomy" id="36035"/>
    <lineage>
        <taxon>Eukaryota</taxon>
        <taxon>Fungi</taxon>
        <taxon>Dikarya</taxon>
        <taxon>Ascomycota</taxon>
        <taxon>Saccharomycotina</taxon>
        <taxon>Saccharomycetes</taxon>
        <taxon>Saccharomycodales</taxon>
        <taxon>Saccharomycodaceae</taxon>
        <taxon>Saccharomycodes</taxon>
    </lineage>
</organism>
<dbReference type="EMBL" id="UFAJ01000512">
    <property type="protein sequence ID" value="SSD60953.1"/>
    <property type="molecule type" value="Genomic_DNA"/>
</dbReference>
<dbReference type="Proteomes" id="UP000262825">
    <property type="component" value="Unassembled WGS sequence"/>
</dbReference>
<protein>
    <submittedName>
        <fullName evidence="1">Uncharacterized protein</fullName>
    </submittedName>
</protein>
<proteinExistence type="predicted"/>
<accession>A0A376B8C4</accession>
<dbReference type="VEuPathDB" id="FungiDB:SCODWIG_02714"/>
<keyword evidence="2" id="KW-1185">Reference proteome</keyword>